<name>A0AAD1XCG7_EUPCR</name>
<sequence length="239" mass="27087">METCSSDKICFKNSNHDETKPNKNLSISKQNEKVIITVNLISLHAHLCINRIRDLEKDNAQLSSNFVVNNVISAIMNDNEEDSNNLEQNLVSLSLNELEAMFQRSEVHSSEFPTIHLSIYKVFNPTAQFQVLKHSDSFFPKLHEYACYITAKCPSYTVILDSNGRGAEVSTVLSITSELCLVNHETKEGMVFCYCSLSKQIEAPKRVCTRFLRSLEILNSIEGLEEDFFDNPTLLSLVQ</sequence>
<evidence type="ECO:0000313" key="1">
    <source>
        <dbReference type="EMBL" id="CAI2366763.1"/>
    </source>
</evidence>
<reference evidence="1" key="1">
    <citation type="submission" date="2023-07" db="EMBL/GenBank/DDBJ databases">
        <authorList>
            <consortium name="AG Swart"/>
            <person name="Singh M."/>
            <person name="Singh A."/>
            <person name="Seah K."/>
            <person name="Emmerich C."/>
        </authorList>
    </citation>
    <scope>NUCLEOTIDE SEQUENCE</scope>
    <source>
        <strain evidence="1">DP1</strain>
    </source>
</reference>
<gene>
    <name evidence="1" type="ORF">ECRASSUSDP1_LOCUS8037</name>
</gene>
<dbReference type="EMBL" id="CAMPGE010007845">
    <property type="protein sequence ID" value="CAI2366763.1"/>
    <property type="molecule type" value="Genomic_DNA"/>
</dbReference>
<protein>
    <submittedName>
        <fullName evidence="1">Uncharacterized protein</fullName>
    </submittedName>
</protein>
<comment type="caution">
    <text evidence="1">The sequence shown here is derived from an EMBL/GenBank/DDBJ whole genome shotgun (WGS) entry which is preliminary data.</text>
</comment>
<accession>A0AAD1XCG7</accession>
<evidence type="ECO:0000313" key="2">
    <source>
        <dbReference type="Proteomes" id="UP001295684"/>
    </source>
</evidence>
<dbReference type="Proteomes" id="UP001295684">
    <property type="component" value="Unassembled WGS sequence"/>
</dbReference>
<dbReference type="AlphaFoldDB" id="A0AAD1XCG7"/>
<keyword evidence="2" id="KW-1185">Reference proteome</keyword>
<proteinExistence type="predicted"/>
<organism evidence="1 2">
    <name type="scientific">Euplotes crassus</name>
    <dbReference type="NCBI Taxonomy" id="5936"/>
    <lineage>
        <taxon>Eukaryota</taxon>
        <taxon>Sar</taxon>
        <taxon>Alveolata</taxon>
        <taxon>Ciliophora</taxon>
        <taxon>Intramacronucleata</taxon>
        <taxon>Spirotrichea</taxon>
        <taxon>Hypotrichia</taxon>
        <taxon>Euplotida</taxon>
        <taxon>Euplotidae</taxon>
        <taxon>Moneuplotes</taxon>
    </lineage>
</organism>